<accession>A0ACA9LZU1</accession>
<sequence>TRHRHRPDWTSASISQRCADIWTLSAVMSYEPAETRQIVHIHRQRWGRLWT</sequence>
<protein>
    <submittedName>
        <fullName evidence="1">6222_t:CDS:1</fullName>
    </submittedName>
</protein>
<keyword evidence="2" id="KW-1185">Reference proteome</keyword>
<gene>
    <name evidence="1" type="ORF">DHETER_LOCUS5681</name>
</gene>
<feature type="non-terminal residue" evidence="1">
    <location>
        <position position="1"/>
    </location>
</feature>
<evidence type="ECO:0000313" key="2">
    <source>
        <dbReference type="Proteomes" id="UP000789702"/>
    </source>
</evidence>
<dbReference type="Proteomes" id="UP000789702">
    <property type="component" value="Unassembled WGS sequence"/>
</dbReference>
<reference evidence="1" key="1">
    <citation type="submission" date="2021-06" db="EMBL/GenBank/DDBJ databases">
        <authorList>
            <person name="Kallberg Y."/>
            <person name="Tangrot J."/>
            <person name="Rosling A."/>
        </authorList>
    </citation>
    <scope>NUCLEOTIDE SEQUENCE</scope>
    <source>
        <strain evidence="1">IL203A</strain>
    </source>
</reference>
<dbReference type="EMBL" id="CAJVPU010006492">
    <property type="protein sequence ID" value="CAG8561791.1"/>
    <property type="molecule type" value="Genomic_DNA"/>
</dbReference>
<organism evidence="1 2">
    <name type="scientific">Dentiscutata heterogama</name>
    <dbReference type="NCBI Taxonomy" id="1316150"/>
    <lineage>
        <taxon>Eukaryota</taxon>
        <taxon>Fungi</taxon>
        <taxon>Fungi incertae sedis</taxon>
        <taxon>Mucoromycota</taxon>
        <taxon>Glomeromycotina</taxon>
        <taxon>Glomeromycetes</taxon>
        <taxon>Diversisporales</taxon>
        <taxon>Gigasporaceae</taxon>
        <taxon>Dentiscutata</taxon>
    </lineage>
</organism>
<comment type="caution">
    <text evidence="1">The sequence shown here is derived from an EMBL/GenBank/DDBJ whole genome shotgun (WGS) entry which is preliminary data.</text>
</comment>
<name>A0ACA9LZU1_9GLOM</name>
<proteinExistence type="predicted"/>
<evidence type="ECO:0000313" key="1">
    <source>
        <dbReference type="EMBL" id="CAG8561791.1"/>
    </source>
</evidence>